<dbReference type="AlphaFoldDB" id="A0A966DRW6"/>
<keyword evidence="1" id="KW-0472">Membrane</keyword>
<gene>
    <name evidence="2" type="ORF">GSY63_09140</name>
</gene>
<proteinExistence type="predicted"/>
<comment type="caution">
    <text evidence="2">The sequence shown here is derived from an EMBL/GenBank/DDBJ whole genome shotgun (WGS) entry which is preliminary data.</text>
</comment>
<evidence type="ECO:0000256" key="1">
    <source>
        <dbReference type="SAM" id="Phobius"/>
    </source>
</evidence>
<feature type="transmembrane region" description="Helical" evidence="1">
    <location>
        <begin position="21"/>
        <end position="45"/>
    </location>
</feature>
<dbReference type="EMBL" id="WWEO01000041">
    <property type="protein sequence ID" value="NCD69518.1"/>
    <property type="molecule type" value="Genomic_DNA"/>
</dbReference>
<dbReference type="RefSeq" id="WP_166585485.1">
    <property type="nucleotide sequence ID" value="NZ_WWEO01000041.1"/>
</dbReference>
<evidence type="ECO:0000313" key="3">
    <source>
        <dbReference type="Proteomes" id="UP000638732"/>
    </source>
</evidence>
<keyword evidence="1" id="KW-1133">Transmembrane helix</keyword>
<dbReference type="Proteomes" id="UP000638732">
    <property type="component" value="Unassembled WGS sequence"/>
</dbReference>
<accession>A0A966DRW6</accession>
<feature type="transmembrane region" description="Helical" evidence="1">
    <location>
        <begin position="57"/>
        <end position="82"/>
    </location>
</feature>
<feature type="transmembrane region" description="Helical" evidence="1">
    <location>
        <begin position="158"/>
        <end position="176"/>
    </location>
</feature>
<reference evidence="2" key="2">
    <citation type="submission" date="2020-10" db="EMBL/GenBank/DDBJ databases">
        <title>Mucilaginibacter sp. nov., isolated from soil.</title>
        <authorList>
            <person name="Jeon C.O."/>
        </authorList>
    </citation>
    <scope>NUCLEOTIDE SEQUENCE</scope>
    <source>
        <strain evidence="2">R11</strain>
    </source>
</reference>
<keyword evidence="1" id="KW-0812">Transmembrane</keyword>
<evidence type="ECO:0000313" key="2">
    <source>
        <dbReference type="EMBL" id="NCD69518.1"/>
    </source>
</evidence>
<organism evidence="2 3">
    <name type="scientific">Mucilaginibacter agri</name>
    <dbReference type="NCBI Taxonomy" id="2695265"/>
    <lineage>
        <taxon>Bacteria</taxon>
        <taxon>Pseudomonadati</taxon>
        <taxon>Bacteroidota</taxon>
        <taxon>Sphingobacteriia</taxon>
        <taxon>Sphingobacteriales</taxon>
        <taxon>Sphingobacteriaceae</taxon>
        <taxon>Mucilaginibacter</taxon>
    </lineage>
</organism>
<keyword evidence="3" id="KW-1185">Reference proteome</keyword>
<feature type="transmembrane region" description="Helical" evidence="1">
    <location>
        <begin position="94"/>
        <end position="112"/>
    </location>
</feature>
<name>A0A966DRW6_9SPHI</name>
<sequence>MQESSNEVRDNELLSLSNLAGLAAASVTITFTFAVVKLFIFYQLFLHVPIFQYTDVIDVIAMAPTAVFWAIFMGSIEAGMFVFESNKLIKAEKYLYGLMAYGLAIFITVIAYRNDPGIRLALIIPIRYWYYFVVPFVIYVVTVMYIQENTTQAGGNFMVKNKVIAVVIFTIWYAIFDSFANYTALNTPQTHLDYRLKFKNGQQLRTVKNIYFVGRSKGFWFIYNSSTESVRVINNEDVELVDINTNLSSYVDKASEIQKVTHPKKL</sequence>
<protein>
    <submittedName>
        <fullName evidence="2">Uncharacterized protein</fullName>
    </submittedName>
</protein>
<feature type="transmembrane region" description="Helical" evidence="1">
    <location>
        <begin position="128"/>
        <end position="146"/>
    </location>
</feature>
<reference evidence="2" key="1">
    <citation type="submission" date="2020-01" db="EMBL/GenBank/DDBJ databases">
        <authorList>
            <person name="Seo Y.L."/>
        </authorList>
    </citation>
    <scope>NUCLEOTIDE SEQUENCE</scope>
    <source>
        <strain evidence="2">R11</strain>
    </source>
</reference>